<dbReference type="SMART" id="SM00388">
    <property type="entry name" value="HisKA"/>
    <property type="match status" value="1"/>
</dbReference>
<evidence type="ECO:0000313" key="17">
    <source>
        <dbReference type="EMBL" id="EFM13152.1"/>
    </source>
</evidence>
<dbReference type="Gene3D" id="6.10.340.10">
    <property type="match status" value="1"/>
</dbReference>
<feature type="transmembrane region" description="Helical" evidence="14">
    <location>
        <begin position="159"/>
        <end position="184"/>
    </location>
</feature>
<evidence type="ECO:0000256" key="11">
    <source>
        <dbReference type="ARBA" id="ARBA00022989"/>
    </source>
</evidence>
<keyword evidence="4" id="KW-1003">Cell membrane</keyword>
<dbReference type="InterPro" id="IPR036097">
    <property type="entry name" value="HisK_dim/P_sf"/>
</dbReference>
<reference evidence="17 18" key="1">
    <citation type="submission" date="2010-07" db="EMBL/GenBank/DDBJ databases">
        <title>The draft genome of Paenibacillus curdlanolyticus YK9.</title>
        <authorList>
            <consortium name="US DOE Joint Genome Institute (JGI-PGF)"/>
            <person name="Lucas S."/>
            <person name="Copeland A."/>
            <person name="Lapidus A."/>
            <person name="Cheng J.-F."/>
            <person name="Bruce D."/>
            <person name="Goodwin L."/>
            <person name="Pitluck S."/>
            <person name="Land M.L."/>
            <person name="Hauser L."/>
            <person name="Chang Y.-J."/>
            <person name="Jeffries C."/>
            <person name="Anderson I.J."/>
            <person name="Johnson E."/>
            <person name="Loganathan U."/>
            <person name="Mulhopadhyay B."/>
            <person name="Kyrpides N."/>
            <person name="Woyke T.J."/>
        </authorList>
    </citation>
    <scope>NUCLEOTIDE SEQUENCE [LARGE SCALE GENOMIC DNA]</scope>
    <source>
        <strain evidence="17 18">YK9</strain>
    </source>
</reference>
<evidence type="ECO:0000313" key="18">
    <source>
        <dbReference type="Proteomes" id="UP000005387"/>
    </source>
</evidence>
<dbReference type="EMBL" id="AEDD01000001">
    <property type="protein sequence ID" value="EFM13152.1"/>
    <property type="molecule type" value="Genomic_DNA"/>
</dbReference>
<keyword evidence="13 14" id="KW-0472">Membrane</keyword>
<dbReference type="SUPFAM" id="SSF158472">
    <property type="entry name" value="HAMP domain-like"/>
    <property type="match status" value="1"/>
</dbReference>
<dbReference type="RefSeq" id="WP_006036678.1">
    <property type="nucleotide sequence ID" value="NZ_AEDD01000001.1"/>
</dbReference>
<evidence type="ECO:0000259" key="15">
    <source>
        <dbReference type="PROSITE" id="PS50109"/>
    </source>
</evidence>
<evidence type="ECO:0000256" key="7">
    <source>
        <dbReference type="ARBA" id="ARBA00022692"/>
    </source>
</evidence>
<dbReference type="EC" id="2.7.13.3" evidence="3"/>
<feature type="domain" description="Histidine kinase" evidence="15">
    <location>
        <begin position="253"/>
        <end position="479"/>
    </location>
</feature>
<keyword evidence="6" id="KW-0808">Transferase</keyword>
<evidence type="ECO:0000256" key="5">
    <source>
        <dbReference type="ARBA" id="ARBA00022553"/>
    </source>
</evidence>
<dbReference type="GO" id="GO:0005886">
    <property type="term" value="C:plasma membrane"/>
    <property type="evidence" value="ECO:0007669"/>
    <property type="project" value="UniProtKB-SubCell"/>
</dbReference>
<keyword evidence="11 14" id="KW-1133">Transmembrane helix</keyword>
<feature type="domain" description="HAMP" evidence="16">
    <location>
        <begin position="186"/>
        <end position="238"/>
    </location>
</feature>
<dbReference type="PANTHER" id="PTHR45528">
    <property type="entry name" value="SENSOR HISTIDINE KINASE CPXA"/>
    <property type="match status" value="1"/>
</dbReference>
<comment type="subcellular location">
    <subcellularLocation>
        <location evidence="2">Cell membrane</location>
        <topology evidence="2">Multi-pass membrane protein</topology>
    </subcellularLocation>
</comment>
<dbReference type="OrthoDB" id="335833at2"/>
<dbReference type="Pfam" id="PF00672">
    <property type="entry name" value="HAMP"/>
    <property type="match status" value="1"/>
</dbReference>
<comment type="catalytic activity">
    <reaction evidence="1">
        <text>ATP + protein L-histidine = ADP + protein N-phospho-L-histidine.</text>
        <dbReference type="EC" id="2.7.13.3"/>
    </reaction>
</comment>
<keyword evidence="7 14" id="KW-0812">Transmembrane</keyword>
<dbReference type="CDD" id="cd06225">
    <property type="entry name" value="HAMP"/>
    <property type="match status" value="1"/>
</dbReference>
<name>E0I4D8_9BACL</name>
<keyword evidence="9 17" id="KW-0418">Kinase</keyword>
<dbReference type="PRINTS" id="PR00344">
    <property type="entry name" value="BCTRLSENSOR"/>
</dbReference>
<dbReference type="InterPro" id="IPR003660">
    <property type="entry name" value="HAMP_dom"/>
</dbReference>
<dbReference type="Proteomes" id="UP000005387">
    <property type="component" value="Unassembled WGS sequence"/>
</dbReference>
<keyword evidence="18" id="KW-1185">Reference proteome</keyword>
<dbReference type="GO" id="GO:0005524">
    <property type="term" value="F:ATP binding"/>
    <property type="evidence" value="ECO:0007669"/>
    <property type="project" value="UniProtKB-KW"/>
</dbReference>
<proteinExistence type="predicted"/>
<keyword evidence="12" id="KW-0902">Two-component regulatory system</keyword>
<dbReference type="FunFam" id="1.10.287.130:FF:000001">
    <property type="entry name" value="Two-component sensor histidine kinase"/>
    <property type="match status" value="1"/>
</dbReference>
<organism evidence="17 18">
    <name type="scientific">Paenibacillus curdlanolyticus YK9</name>
    <dbReference type="NCBI Taxonomy" id="717606"/>
    <lineage>
        <taxon>Bacteria</taxon>
        <taxon>Bacillati</taxon>
        <taxon>Bacillota</taxon>
        <taxon>Bacilli</taxon>
        <taxon>Bacillales</taxon>
        <taxon>Paenibacillaceae</taxon>
        <taxon>Paenibacillus</taxon>
    </lineage>
</organism>
<dbReference type="Gene3D" id="1.10.287.130">
    <property type="match status" value="1"/>
</dbReference>
<keyword evidence="5" id="KW-0597">Phosphoprotein</keyword>
<accession>E0I4D8</accession>
<dbReference type="SUPFAM" id="SSF47384">
    <property type="entry name" value="Homodimeric domain of signal transducing histidine kinase"/>
    <property type="match status" value="1"/>
</dbReference>
<evidence type="ECO:0000256" key="1">
    <source>
        <dbReference type="ARBA" id="ARBA00000085"/>
    </source>
</evidence>
<dbReference type="InterPro" id="IPR050398">
    <property type="entry name" value="HssS/ArlS-like"/>
</dbReference>
<evidence type="ECO:0000256" key="3">
    <source>
        <dbReference type="ARBA" id="ARBA00012438"/>
    </source>
</evidence>
<dbReference type="CDD" id="cd00075">
    <property type="entry name" value="HATPase"/>
    <property type="match status" value="1"/>
</dbReference>
<feature type="transmembrane region" description="Helical" evidence="14">
    <location>
        <begin position="9"/>
        <end position="33"/>
    </location>
</feature>
<dbReference type="InterPro" id="IPR005467">
    <property type="entry name" value="His_kinase_dom"/>
</dbReference>
<dbReference type="CDD" id="cd00082">
    <property type="entry name" value="HisKA"/>
    <property type="match status" value="1"/>
</dbReference>
<dbReference type="PROSITE" id="PS50885">
    <property type="entry name" value="HAMP"/>
    <property type="match status" value="1"/>
</dbReference>
<dbReference type="SUPFAM" id="SSF55874">
    <property type="entry name" value="ATPase domain of HSP90 chaperone/DNA topoisomerase II/histidine kinase"/>
    <property type="match status" value="1"/>
</dbReference>
<evidence type="ECO:0000256" key="8">
    <source>
        <dbReference type="ARBA" id="ARBA00022741"/>
    </source>
</evidence>
<evidence type="ECO:0000259" key="16">
    <source>
        <dbReference type="PROSITE" id="PS50885"/>
    </source>
</evidence>
<sequence length="499" mass="56700">MSIRGKLQVALWAMVIVPNVIMISLIVLLLYFLSDQTLHELMNNEKNMQYRQATALGELSYVLRNEPVRIDAQYVEQMRLRLEPLSAGFVVEQEGKPPIVVAPMLKNGAESDEWRKLFTENDNTNIGGYRYQIHHLSMIYPDGSHGSAVLFRQEETLPIYWKVLVPLIVLLALVATSIFLTYLVSRSIIRPLYSLKQAAEQISEGRLDGEVRSTTKDEIGELAEAFDTMRIRLKASIEERLQDEDNRKMLLSHISHDLKTPITAIKGYVEGILDGVANTEEKQEKYLRTVYRKATDMDRLIDELFLFSRLDMHHVAYDFKPIDLRRYLAHYTEELQFELEKESISLETSGIEGPPLIIAADPEKLGRVFHNIVGNSIKYMDRDEQDAASRRLVAIHVSENEAEATVEIRDNGPGVPPESLPLLFDHFYRTEQSRNVETGGSGLGLAIVKQIMEGHGGEVRAKLPAEGGLVIIVTLRRWSELDKHETAGGDKSNEDHFDY</sequence>
<evidence type="ECO:0000256" key="13">
    <source>
        <dbReference type="ARBA" id="ARBA00023136"/>
    </source>
</evidence>
<evidence type="ECO:0000256" key="6">
    <source>
        <dbReference type="ARBA" id="ARBA00022679"/>
    </source>
</evidence>
<evidence type="ECO:0000256" key="10">
    <source>
        <dbReference type="ARBA" id="ARBA00022840"/>
    </source>
</evidence>
<keyword evidence="10" id="KW-0067">ATP-binding</keyword>
<dbReference type="eggNOG" id="COG5002">
    <property type="taxonomic scope" value="Bacteria"/>
</dbReference>
<evidence type="ECO:0000256" key="14">
    <source>
        <dbReference type="SAM" id="Phobius"/>
    </source>
</evidence>
<evidence type="ECO:0000256" key="12">
    <source>
        <dbReference type="ARBA" id="ARBA00023012"/>
    </source>
</evidence>
<evidence type="ECO:0000256" key="9">
    <source>
        <dbReference type="ARBA" id="ARBA00022777"/>
    </source>
</evidence>
<dbReference type="InterPro" id="IPR003661">
    <property type="entry name" value="HisK_dim/P_dom"/>
</dbReference>
<dbReference type="Gene3D" id="3.30.565.10">
    <property type="entry name" value="Histidine kinase-like ATPase, C-terminal domain"/>
    <property type="match status" value="1"/>
</dbReference>
<evidence type="ECO:0000256" key="2">
    <source>
        <dbReference type="ARBA" id="ARBA00004651"/>
    </source>
</evidence>
<dbReference type="InterPro" id="IPR036890">
    <property type="entry name" value="HATPase_C_sf"/>
</dbReference>
<protein>
    <recommendedName>
        <fullName evidence="3">histidine kinase</fullName>
        <ecNumber evidence="3">2.7.13.3</ecNumber>
    </recommendedName>
</protein>
<dbReference type="STRING" id="717606.PaecuDRAFT_0663"/>
<evidence type="ECO:0000256" key="4">
    <source>
        <dbReference type="ARBA" id="ARBA00022475"/>
    </source>
</evidence>
<keyword evidence="8" id="KW-0547">Nucleotide-binding</keyword>
<dbReference type="SMART" id="SM00304">
    <property type="entry name" value="HAMP"/>
    <property type="match status" value="1"/>
</dbReference>
<gene>
    <name evidence="17" type="ORF">PaecuDRAFT_0663</name>
</gene>
<dbReference type="PROSITE" id="PS50109">
    <property type="entry name" value="HIS_KIN"/>
    <property type="match status" value="1"/>
</dbReference>
<dbReference type="GO" id="GO:0000155">
    <property type="term" value="F:phosphorelay sensor kinase activity"/>
    <property type="evidence" value="ECO:0007669"/>
    <property type="project" value="InterPro"/>
</dbReference>
<dbReference type="Pfam" id="PF02518">
    <property type="entry name" value="HATPase_c"/>
    <property type="match status" value="1"/>
</dbReference>
<dbReference type="AlphaFoldDB" id="E0I4D8"/>
<dbReference type="InterPro" id="IPR004358">
    <property type="entry name" value="Sig_transdc_His_kin-like_C"/>
</dbReference>
<dbReference type="InterPro" id="IPR003594">
    <property type="entry name" value="HATPase_dom"/>
</dbReference>
<dbReference type="Pfam" id="PF00512">
    <property type="entry name" value="HisKA"/>
    <property type="match status" value="1"/>
</dbReference>
<dbReference type="PANTHER" id="PTHR45528:SF1">
    <property type="entry name" value="SENSOR HISTIDINE KINASE CPXA"/>
    <property type="match status" value="1"/>
</dbReference>
<dbReference type="SMART" id="SM00387">
    <property type="entry name" value="HATPase_c"/>
    <property type="match status" value="1"/>
</dbReference>